<dbReference type="InterPro" id="IPR005630">
    <property type="entry name" value="Terpene_synthase_metal-bd"/>
</dbReference>
<dbReference type="OrthoDB" id="1877784at2759"/>
<evidence type="ECO:0000313" key="4">
    <source>
        <dbReference type="EMBL" id="PUZ44094.1"/>
    </source>
</evidence>
<evidence type="ECO:0000259" key="2">
    <source>
        <dbReference type="Pfam" id="PF01397"/>
    </source>
</evidence>
<evidence type="ECO:0000256" key="1">
    <source>
        <dbReference type="ARBA" id="ARBA00022723"/>
    </source>
</evidence>
<dbReference type="Pfam" id="PF03936">
    <property type="entry name" value="Terpene_synth_C"/>
    <property type="match status" value="1"/>
</dbReference>
<evidence type="ECO:0008006" key="6">
    <source>
        <dbReference type="Google" id="ProtNLM"/>
    </source>
</evidence>
<dbReference type="Gene3D" id="1.10.600.10">
    <property type="entry name" value="Farnesyl Diphosphate Synthase"/>
    <property type="match status" value="1"/>
</dbReference>
<dbReference type="GO" id="GO:0016114">
    <property type="term" value="P:terpenoid biosynthetic process"/>
    <property type="evidence" value="ECO:0007669"/>
    <property type="project" value="InterPro"/>
</dbReference>
<dbReference type="STRING" id="1504633.A0A2T7CL79"/>
<gene>
    <name evidence="4" type="ORF">GQ55_8G062300</name>
</gene>
<evidence type="ECO:0000313" key="5">
    <source>
        <dbReference type="Proteomes" id="UP000244336"/>
    </source>
</evidence>
<dbReference type="InterPro" id="IPR036965">
    <property type="entry name" value="Terpene_synth_N_sf"/>
</dbReference>
<dbReference type="PANTHER" id="PTHR31225:SF92">
    <property type="entry name" value="OS04G0345400 PROTEIN"/>
    <property type="match status" value="1"/>
</dbReference>
<proteinExistence type="predicted"/>
<dbReference type="SFLD" id="SFLDG01019">
    <property type="entry name" value="Terpene_Cyclase_Like_1_C_Termi"/>
    <property type="match status" value="1"/>
</dbReference>
<sequence>MSLVDTIQHLGIEHHFKNQIADALRSTVFGYLQVYEFNRFKDMNGTFKMDLVKEPKGLLSLYNAAHLLTHDELALDEAICFSRLHLESIRQNLETVRRIEALNYMSEYEHEPSYNPIILELAKMEFNVLQNIHLKKLKAVSEWWQDLYAEVALSYARDRTVHLYLWAHTMCYEKEYSCARVTLTKLSALVTMMDDTYDVRATLEEGRSFKEAIQRWNENAVCLLPEYIDLKIFYLRIIMTFEEIEYVLEPHEKYEVSYTKESFQTLSKYYLQGAEWFHHNYMPTFKEKQEVGFMDSGSPFSVVALLVGMGDLATKEALEWAIGCTDAVKACGELTRYMNDISALKHGNRKQDAANCMECYVAEYNVTTEVAIAKISQMMEDAWKTTNKALLELRSLHGVVRRVVNMTVCVTLIYGIKKDVFTFGNDLDEIIYHMFAHPIPI</sequence>
<dbReference type="InterPro" id="IPR050148">
    <property type="entry name" value="Terpene_synthase-like"/>
</dbReference>
<dbReference type="Gene3D" id="1.50.10.130">
    <property type="entry name" value="Terpene synthase, N-terminal domain"/>
    <property type="match status" value="1"/>
</dbReference>
<dbReference type="SUPFAM" id="SSF48576">
    <property type="entry name" value="Terpenoid synthases"/>
    <property type="match status" value="1"/>
</dbReference>
<dbReference type="EMBL" id="CM009756">
    <property type="protein sequence ID" value="PUZ44094.1"/>
    <property type="molecule type" value="Genomic_DNA"/>
</dbReference>
<dbReference type="SFLD" id="SFLDS00005">
    <property type="entry name" value="Isoprenoid_Synthase_Type_I"/>
    <property type="match status" value="1"/>
</dbReference>
<name>A0A2T7CL79_9POAL</name>
<dbReference type="GO" id="GO:0000287">
    <property type="term" value="F:magnesium ion binding"/>
    <property type="evidence" value="ECO:0007669"/>
    <property type="project" value="InterPro"/>
</dbReference>
<dbReference type="InterPro" id="IPR008949">
    <property type="entry name" value="Isoprenoid_synthase_dom_sf"/>
</dbReference>
<accession>A0A2T7CL79</accession>
<dbReference type="InterPro" id="IPR008930">
    <property type="entry name" value="Terpenoid_cyclase/PrenylTrfase"/>
</dbReference>
<dbReference type="PANTHER" id="PTHR31225">
    <property type="entry name" value="OS04G0344100 PROTEIN-RELATED"/>
    <property type="match status" value="1"/>
</dbReference>
<feature type="domain" description="Terpene synthase N-terminal" evidence="2">
    <location>
        <begin position="36"/>
        <end position="95"/>
    </location>
</feature>
<dbReference type="AlphaFoldDB" id="A0A2T7CL79"/>
<keyword evidence="5" id="KW-1185">Reference proteome</keyword>
<dbReference type="InterPro" id="IPR001906">
    <property type="entry name" value="Terpene_synth_N"/>
</dbReference>
<dbReference type="Gramene" id="PUZ44094">
    <property type="protein sequence ID" value="PUZ44094"/>
    <property type="gene ID" value="GQ55_8G062300"/>
</dbReference>
<organism evidence="4 5">
    <name type="scientific">Panicum hallii var. hallii</name>
    <dbReference type="NCBI Taxonomy" id="1504633"/>
    <lineage>
        <taxon>Eukaryota</taxon>
        <taxon>Viridiplantae</taxon>
        <taxon>Streptophyta</taxon>
        <taxon>Embryophyta</taxon>
        <taxon>Tracheophyta</taxon>
        <taxon>Spermatophyta</taxon>
        <taxon>Magnoliopsida</taxon>
        <taxon>Liliopsida</taxon>
        <taxon>Poales</taxon>
        <taxon>Poaceae</taxon>
        <taxon>PACMAD clade</taxon>
        <taxon>Panicoideae</taxon>
        <taxon>Panicodae</taxon>
        <taxon>Paniceae</taxon>
        <taxon>Panicinae</taxon>
        <taxon>Panicum</taxon>
        <taxon>Panicum sect. Panicum</taxon>
    </lineage>
</organism>
<dbReference type="InterPro" id="IPR034741">
    <property type="entry name" value="Terpene_cyclase-like_1_C"/>
</dbReference>
<reference evidence="4 5" key="1">
    <citation type="submission" date="2018-04" db="EMBL/GenBank/DDBJ databases">
        <title>WGS assembly of Panicum hallii var. hallii HAL2.</title>
        <authorList>
            <person name="Lovell J."/>
            <person name="Jenkins J."/>
            <person name="Lowry D."/>
            <person name="Mamidi S."/>
            <person name="Sreedasyam A."/>
            <person name="Weng X."/>
            <person name="Barry K."/>
            <person name="Bonette J."/>
            <person name="Campitelli B."/>
            <person name="Daum C."/>
            <person name="Gordon S."/>
            <person name="Gould B."/>
            <person name="Lipzen A."/>
            <person name="MacQueen A."/>
            <person name="Palacio-Mejia J."/>
            <person name="Plott C."/>
            <person name="Shakirov E."/>
            <person name="Shu S."/>
            <person name="Yoshinaga Y."/>
            <person name="Zane M."/>
            <person name="Rokhsar D."/>
            <person name="Grimwood J."/>
            <person name="Schmutz J."/>
            <person name="Juenger T."/>
        </authorList>
    </citation>
    <scope>NUCLEOTIDE SEQUENCE [LARGE SCALE GENOMIC DNA]</scope>
    <source>
        <strain evidence="5">cv. HAL2</strain>
    </source>
</reference>
<keyword evidence="1" id="KW-0479">Metal-binding</keyword>
<dbReference type="GO" id="GO:0010333">
    <property type="term" value="F:terpene synthase activity"/>
    <property type="evidence" value="ECO:0007669"/>
    <property type="project" value="InterPro"/>
</dbReference>
<feature type="domain" description="Terpene synthase metal-binding" evidence="3">
    <location>
        <begin position="146"/>
        <end position="385"/>
    </location>
</feature>
<dbReference type="Proteomes" id="UP000244336">
    <property type="component" value="Chromosome 8"/>
</dbReference>
<evidence type="ECO:0000259" key="3">
    <source>
        <dbReference type="Pfam" id="PF03936"/>
    </source>
</evidence>
<dbReference type="SUPFAM" id="SSF48239">
    <property type="entry name" value="Terpenoid cyclases/Protein prenyltransferases"/>
    <property type="match status" value="1"/>
</dbReference>
<dbReference type="Pfam" id="PF01397">
    <property type="entry name" value="Terpene_synth"/>
    <property type="match status" value="1"/>
</dbReference>
<protein>
    <recommendedName>
        <fullName evidence="6">Terpene synthase metal-binding domain-containing protein</fullName>
    </recommendedName>
</protein>